<sequence>MNLDTQIQLLIDDAPQDGITPKVVAAIAPGLKLLAEKLHHLQYYIVQSLEQEWVVTTLRSRDEPDQEKRVIYAFPTLEDVATASDATDIDPELIAVPIPITLILFQLIGLETVDSIIFFEMPGDTTNGIEICREDMQRLVQVQLQQSPLSNTPSNHIPPNIA</sequence>
<comment type="caution">
    <text evidence="1">The sequence shown here is derived from an EMBL/GenBank/DDBJ whole genome shotgun (WGS) entry which is preliminary data.</text>
</comment>
<dbReference type="Proteomes" id="UP000185984">
    <property type="component" value="Unassembled WGS sequence"/>
</dbReference>
<name>A0A1U7HH35_9CHRO</name>
<dbReference type="OrthoDB" id="529355at2"/>
<evidence type="ECO:0000313" key="2">
    <source>
        <dbReference type="Proteomes" id="UP000185984"/>
    </source>
</evidence>
<evidence type="ECO:0000313" key="1">
    <source>
        <dbReference type="EMBL" id="OKH22912.1"/>
    </source>
</evidence>
<dbReference type="RefSeq" id="WP_073551102.1">
    <property type="nucleotide sequence ID" value="NZ_CAWMVK010000010.1"/>
</dbReference>
<dbReference type="EMBL" id="MRCC01000018">
    <property type="protein sequence ID" value="OKH22912.1"/>
    <property type="molecule type" value="Genomic_DNA"/>
</dbReference>
<protein>
    <submittedName>
        <fullName evidence="1">Uncharacterized protein</fullName>
    </submittedName>
</protein>
<keyword evidence="2" id="KW-1185">Reference proteome</keyword>
<organism evidence="1 2">
    <name type="scientific">Chroogloeocystis siderophila 5.2 s.c.1</name>
    <dbReference type="NCBI Taxonomy" id="247279"/>
    <lineage>
        <taxon>Bacteria</taxon>
        <taxon>Bacillati</taxon>
        <taxon>Cyanobacteriota</taxon>
        <taxon>Cyanophyceae</taxon>
        <taxon>Oscillatoriophycideae</taxon>
        <taxon>Chroococcales</taxon>
        <taxon>Chroococcaceae</taxon>
        <taxon>Chroogloeocystis</taxon>
    </lineage>
</organism>
<reference evidence="1 2" key="1">
    <citation type="submission" date="2016-11" db="EMBL/GenBank/DDBJ databases">
        <title>Draft Genome Sequences of Nine Cyanobacterial Strains from Diverse Habitats.</title>
        <authorList>
            <person name="Zhu T."/>
            <person name="Hou S."/>
            <person name="Lu X."/>
            <person name="Hess W.R."/>
        </authorList>
    </citation>
    <scope>NUCLEOTIDE SEQUENCE [LARGE SCALE GENOMIC DNA]</scope>
    <source>
        <strain evidence="1 2">5.2 s.c.1</strain>
    </source>
</reference>
<dbReference type="STRING" id="247279.NIES1031_19310"/>
<gene>
    <name evidence="1" type="ORF">NIES1031_19310</name>
</gene>
<accession>A0A1U7HH35</accession>
<proteinExistence type="predicted"/>
<dbReference type="AlphaFoldDB" id="A0A1U7HH35"/>